<accession>A0ABY7TQJ0</accession>
<evidence type="ECO:0000313" key="2">
    <source>
        <dbReference type="EMBL" id="WCT75293.1"/>
    </source>
</evidence>
<reference evidence="2 3" key="1">
    <citation type="submission" date="2023-02" db="EMBL/GenBank/DDBJ databases">
        <title>Genome sequence of Sphingomonas naphthae.</title>
        <authorList>
            <person name="Kim S."/>
            <person name="Heo J."/>
            <person name="Kwon S.-W."/>
        </authorList>
    </citation>
    <scope>NUCLEOTIDE SEQUENCE [LARGE SCALE GENOMIC DNA]</scope>
    <source>
        <strain evidence="2 3">KACC 18716</strain>
    </source>
</reference>
<feature type="transmembrane region" description="Helical" evidence="1">
    <location>
        <begin position="37"/>
        <end position="56"/>
    </location>
</feature>
<dbReference type="RefSeq" id="WP_273691042.1">
    <property type="nucleotide sequence ID" value="NZ_CP117411.1"/>
</dbReference>
<organism evidence="2 3">
    <name type="scientific">Sphingomonas naphthae</name>
    <dbReference type="NCBI Taxonomy" id="1813468"/>
    <lineage>
        <taxon>Bacteria</taxon>
        <taxon>Pseudomonadati</taxon>
        <taxon>Pseudomonadota</taxon>
        <taxon>Alphaproteobacteria</taxon>
        <taxon>Sphingomonadales</taxon>
        <taxon>Sphingomonadaceae</taxon>
        <taxon>Sphingomonas</taxon>
    </lineage>
</organism>
<keyword evidence="1" id="KW-0812">Transmembrane</keyword>
<feature type="transmembrane region" description="Helical" evidence="1">
    <location>
        <begin position="6"/>
        <end position="25"/>
    </location>
</feature>
<keyword evidence="1" id="KW-1133">Transmembrane helix</keyword>
<feature type="transmembrane region" description="Helical" evidence="1">
    <location>
        <begin position="62"/>
        <end position="80"/>
    </location>
</feature>
<keyword evidence="3" id="KW-1185">Reference proteome</keyword>
<proteinExistence type="predicted"/>
<evidence type="ECO:0008006" key="4">
    <source>
        <dbReference type="Google" id="ProtNLM"/>
    </source>
</evidence>
<dbReference type="EMBL" id="CP117411">
    <property type="protein sequence ID" value="WCT75293.1"/>
    <property type="molecule type" value="Genomic_DNA"/>
</dbReference>
<dbReference type="Proteomes" id="UP001220395">
    <property type="component" value="Chromosome"/>
</dbReference>
<protein>
    <recommendedName>
        <fullName evidence="4">DUF2484 family protein</fullName>
    </recommendedName>
</protein>
<sequence>MRDLVAGLCFIAAVLMIVVGLIGMIRPGLVRMEARSTGFILLPSSLSAMVLGVVALTGDLAMIATAIILPWAAIFTRTAWRKARAQRQARAAARAGQG</sequence>
<evidence type="ECO:0000256" key="1">
    <source>
        <dbReference type="SAM" id="Phobius"/>
    </source>
</evidence>
<gene>
    <name evidence="2" type="ORF">PQ455_08770</name>
</gene>
<name>A0ABY7TQJ0_9SPHN</name>
<evidence type="ECO:0000313" key="3">
    <source>
        <dbReference type="Proteomes" id="UP001220395"/>
    </source>
</evidence>
<keyword evidence="1" id="KW-0472">Membrane</keyword>